<feature type="domain" description="Amidohydrolase-related" evidence="8">
    <location>
        <begin position="66"/>
        <end position="449"/>
    </location>
</feature>
<evidence type="ECO:0000256" key="7">
    <source>
        <dbReference type="RuleBase" id="RU366009"/>
    </source>
</evidence>
<dbReference type="EMBL" id="NBCO01000009">
    <property type="protein sequence ID" value="ORC90147.1"/>
    <property type="molecule type" value="Genomic_DNA"/>
</dbReference>
<reference evidence="9 10" key="1">
    <citation type="submission" date="2017-03" db="EMBL/GenBank/DDBJ databases">
        <title>An alternative strategy for trypanosome survival in the mammalian bloodstream revealed through genome and transcriptome analysis of the ubiquitous bovine parasite Trypanosoma (Megatrypanum) theileri.</title>
        <authorList>
            <person name="Kelly S."/>
            <person name="Ivens A."/>
            <person name="Mott A."/>
            <person name="O'Neill E."/>
            <person name="Emms D."/>
            <person name="Macleod O."/>
            <person name="Voorheis P."/>
            <person name="Matthews J."/>
            <person name="Matthews K."/>
            <person name="Carrington M."/>
        </authorList>
    </citation>
    <scope>NUCLEOTIDE SEQUENCE [LARGE SCALE GENOMIC DNA]</scope>
    <source>
        <strain evidence="9">Edinburgh</strain>
    </source>
</reference>
<evidence type="ECO:0000313" key="10">
    <source>
        <dbReference type="Proteomes" id="UP000192257"/>
    </source>
</evidence>
<dbReference type="InterPro" id="IPR006680">
    <property type="entry name" value="Amidohydro-rel"/>
</dbReference>
<evidence type="ECO:0000256" key="1">
    <source>
        <dbReference type="ARBA" id="ARBA00004984"/>
    </source>
</evidence>
<organism evidence="9 10">
    <name type="scientific">Trypanosoma theileri</name>
    <dbReference type="NCBI Taxonomy" id="67003"/>
    <lineage>
        <taxon>Eukaryota</taxon>
        <taxon>Discoba</taxon>
        <taxon>Euglenozoa</taxon>
        <taxon>Kinetoplastea</taxon>
        <taxon>Metakinetoplastina</taxon>
        <taxon>Trypanosomatida</taxon>
        <taxon>Trypanosomatidae</taxon>
        <taxon>Trypanosoma</taxon>
    </lineage>
</organism>
<comment type="pathway">
    <text evidence="1 7">Purine metabolism; guanine degradation; xanthine from guanine: step 1/1.</text>
</comment>
<keyword evidence="10" id="KW-1185">Reference proteome</keyword>
<dbReference type="STRING" id="67003.A0A1X0NZN2"/>
<dbReference type="NCBIfam" id="TIGR02967">
    <property type="entry name" value="guan_deamin"/>
    <property type="match status" value="1"/>
</dbReference>
<dbReference type="PANTHER" id="PTHR11271:SF6">
    <property type="entry name" value="GUANINE DEAMINASE"/>
    <property type="match status" value="1"/>
</dbReference>
<keyword evidence="5 7" id="KW-0378">Hydrolase</keyword>
<comment type="cofactor">
    <cofactor evidence="7">
        <name>Zn(2+)</name>
        <dbReference type="ChEBI" id="CHEBI:29105"/>
    </cofactor>
    <text evidence="7">Binds 1 zinc ion per subunit.</text>
</comment>
<comment type="caution">
    <text evidence="9">The sequence shown here is derived from an EMBL/GenBank/DDBJ whole genome shotgun (WGS) entry which is preliminary data.</text>
</comment>
<name>A0A1X0NZN2_9TRYP</name>
<keyword evidence="4 7" id="KW-0479">Metal-binding</keyword>
<dbReference type="SUPFAM" id="SSF51338">
    <property type="entry name" value="Composite domain of metallo-dependent hydrolases"/>
    <property type="match status" value="1"/>
</dbReference>
<sequence length="452" mass="50050">MTVFCGTAFHTPSRHELEVLRDILMVVNDADGTIKRIVHSSESDYKNIREEATSTGKLITLGPGQFLIPGLVDLHIHAPQWPQLGKALHLPLNAWLQEKTFPLEAKYKDVNFAKKVYTSLVETLLANGTTTAVYFATIHLESSLELAKICLQKGQRAVVGRVAMDIPEHCPDFYRDDSATDSVNNSAAFIEAVKALKGNENGFVLPSVIPRFVPTCSTEALRGLGELAKRYDCHVQTHCSESDWEHNHVIDRFNKHDAFVLDEMGLMTRRTVLAHCNFLSTEDMELIQSRGSAIAHCPLSNFYFSNAVFPLKKALDKNLHVGLGTDISGGHSPSVLDTCRHAVAASRLLEDGVDPNKNAEERSDWKDSRVNFIEAFWLATTQGGVSLDLNVGKFAPGYAFDCLVVDVNAPGSNVRVFDSEDSLEDVFQKIVYNATTANIKQTWVNGKLVHQL</sequence>
<comment type="similarity">
    <text evidence="2 7">Belongs to the metallo-dependent hydrolases superfamily. ATZ/TRZ family.</text>
</comment>
<dbReference type="GO" id="GO:0008892">
    <property type="term" value="F:guanine deaminase activity"/>
    <property type="evidence" value="ECO:0007669"/>
    <property type="project" value="UniProtKB-UniRule"/>
</dbReference>
<protein>
    <recommendedName>
        <fullName evidence="3 7">Guanine deaminase</fullName>
        <shortName evidence="7">Guanase</shortName>
        <ecNumber evidence="3 7">3.5.4.3</ecNumber>
    </recommendedName>
    <alternativeName>
        <fullName evidence="7">Guanine aminohydrolase</fullName>
    </alternativeName>
</protein>
<dbReference type="SUPFAM" id="SSF51556">
    <property type="entry name" value="Metallo-dependent hydrolases"/>
    <property type="match status" value="1"/>
</dbReference>
<dbReference type="Gene3D" id="2.30.40.10">
    <property type="entry name" value="Urease, subunit C, domain 1"/>
    <property type="match status" value="1"/>
</dbReference>
<dbReference type="InterPro" id="IPR011059">
    <property type="entry name" value="Metal-dep_hydrolase_composite"/>
</dbReference>
<dbReference type="GO" id="GO:0008270">
    <property type="term" value="F:zinc ion binding"/>
    <property type="evidence" value="ECO:0007669"/>
    <property type="project" value="UniProtKB-UniRule"/>
</dbReference>
<dbReference type="Pfam" id="PF01979">
    <property type="entry name" value="Amidohydro_1"/>
    <property type="match status" value="1"/>
</dbReference>
<comment type="function">
    <text evidence="7">Catalyzes the hydrolytic deamination of guanine, producing xanthine and ammonia.</text>
</comment>
<keyword evidence="6 7" id="KW-0862">Zinc</keyword>
<gene>
    <name evidence="9" type="ORF">TM35_000091970</name>
</gene>
<accession>A0A1X0NZN2</accession>
<dbReference type="GeneID" id="39984216"/>
<dbReference type="VEuPathDB" id="TriTrypDB:TM35_000091970"/>
<dbReference type="PANTHER" id="PTHR11271">
    <property type="entry name" value="GUANINE DEAMINASE"/>
    <property type="match status" value="1"/>
</dbReference>
<dbReference type="UniPathway" id="UPA00603">
    <property type="reaction ID" value="UER00660"/>
</dbReference>
<dbReference type="InterPro" id="IPR032466">
    <property type="entry name" value="Metal_Hydrolase"/>
</dbReference>
<evidence type="ECO:0000256" key="4">
    <source>
        <dbReference type="ARBA" id="ARBA00022723"/>
    </source>
</evidence>
<dbReference type="EC" id="3.5.4.3" evidence="3 7"/>
<evidence type="ECO:0000256" key="5">
    <source>
        <dbReference type="ARBA" id="ARBA00022801"/>
    </source>
</evidence>
<dbReference type="Proteomes" id="UP000192257">
    <property type="component" value="Unassembled WGS sequence"/>
</dbReference>
<dbReference type="FunFam" id="3.20.20.140:FF:000070">
    <property type="entry name" value="Guanine deaminase"/>
    <property type="match status" value="1"/>
</dbReference>
<evidence type="ECO:0000259" key="8">
    <source>
        <dbReference type="Pfam" id="PF01979"/>
    </source>
</evidence>
<proteinExistence type="inferred from homology"/>
<dbReference type="RefSeq" id="XP_028884213.1">
    <property type="nucleotide sequence ID" value="XM_029024436.1"/>
</dbReference>
<comment type="catalytic activity">
    <reaction evidence="7">
        <text>guanine + H2O + H(+) = xanthine + NH4(+)</text>
        <dbReference type="Rhea" id="RHEA:14665"/>
        <dbReference type="ChEBI" id="CHEBI:15377"/>
        <dbReference type="ChEBI" id="CHEBI:15378"/>
        <dbReference type="ChEBI" id="CHEBI:16235"/>
        <dbReference type="ChEBI" id="CHEBI:17712"/>
        <dbReference type="ChEBI" id="CHEBI:28938"/>
        <dbReference type="EC" id="3.5.4.3"/>
    </reaction>
</comment>
<dbReference type="InterPro" id="IPR014311">
    <property type="entry name" value="Guanine_deaminase"/>
</dbReference>
<dbReference type="AlphaFoldDB" id="A0A1X0NZN2"/>
<evidence type="ECO:0000256" key="3">
    <source>
        <dbReference type="ARBA" id="ARBA00012781"/>
    </source>
</evidence>
<evidence type="ECO:0000256" key="2">
    <source>
        <dbReference type="ARBA" id="ARBA00006745"/>
    </source>
</evidence>
<dbReference type="GO" id="GO:0005829">
    <property type="term" value="C:cytosol"/>
    <property type="evidence" value="ECO:0007669"/>
    <property type="project" value="TreeGrafter"/>
</dbReference>
<dbReference type="OrthoDB" id="194468at2759"/>
<dbReference type="GO" id="GO:0006147">
    <property type="term" value="P:guanine catabolic process"/>
    <property type="evidence" value="ECO:0007669"/>
    <property type="project" value="UniProtKB-UniRule"/>
</dbReference>
<dbReference type="Gene3D" id="3.20.20.140">
    <property type="entry name" value="Metal-dependent hydrolases"/>
    <property type="match status" value="1"/>
</dbReference>
<dbReference type="InterPro" id="IPR051607">
    <property type="entry name" value="Metallo-dep_hydrolases"/>
</dbReference>
<evidence type="ECO:0000256" key="6">
    <source>
        <dbReference type="ARBA" id="ARBA00022833"/>
    </source>
</evidence>
<evidence type="ECO:0000313" key="9">
    <source>
        <dbReference type="EMBL" id="ORC90147.1"/>
    </source>
</evidence>